<dbReference type="AlphaFoldDB" id="A0A4C2AJ71"/>
<evidence type="ECO:0000313" key="1">
    <source>
        <dbReference type="EMBL" id="GBP98557.1"/>
    </source>
</evidence>
<sequence>MIRIRSSHDPQFQMLRDMRAERRPVAANILQPFKPSGTTPTQNTNFKITLIHPDDHRELIEPLEASDCEKRRTYAPASYMLDVGIGSSASLACGFCALSCCGSDDESDEDDNDETRVPVMLPPYMRLHRLRSRCWKGRG</sequence>
<gene>
    <name evidence="1" type="ORF">EVAR_32008_1</name>
</gene>
<accession>A0A4C2AJ71</accession>
<comment type="caution">
    <text evidence="1">The sequence shown here is derived from an EMBL/GenBank/DDBJ whole genome shotgun (WGS) entry which is preliminary data.</text>
</comment>
<reference evidence="1 2" key="1">
    <citation type="journal article" date="2019" name="Commun. Biol.">
        <title>The bagworm genome reveals a unique fibroin gene that provides high tensile strength.</title>
        <authorList>
            <person name="Kono N."/>
            <person name="Nakamura H."/>
            <person name="Ohtoshi R."/>
            <person name="Tomita M."/>
            <person name="Numata K."/>
            <person name="Arakawa K."/>
        </authorList>
    </citation>
    <scope>NUCLEOTIDE SEQUENCE [LARGE SCALE GENOMIC DNA]</scope>
</reference>
<dbReference type="EMBL" id="BGZK01003164">
    <property type="protein sequence ID" value="GBP98557.1"/>
    <property type="molecule type" value="Genomic_DNA"/>
</dbReference>
<organism evidence="1 2">
    <name type="scientific">Eumeta variegata</name>
    <name type="common">Bagworm moth</name>
    <name type="synonym">Eumeta japonica</name>
    <dbReference type="NCBI Taxonomy" id="151549"/>
    <lineage>
        <taxon>Eukaryota</taxon>
        <taxon>Metazoa</taxon>
        <taxon>Ecdysozoa</taxon>
        <taxon>Arthropoda</taxon>
        <taxon>Hexapoda</taxon>
        <taxon>Insecta</taxon>
        <taxon>Pterygota</taxon>
        <taxon>Neoptera</taxon>
        <taxon>Endopterygota</taxon>
        <taxon>Lepidoptera</taxon>
        <taxon>Glossata</taxon>
        <taxon>Ditrysia</taxon>
        <taxon>Tineoidea</taxon>
        <taxon>Psychidae</taxon>
        <taxon>Oiketicinae</taxon>
        <taxon>Eumeta</taxon>
    </lineage>
</organism>
<dbReference type="Proteomes" id="UP000299102">
    <property type="component" value="Unassembled WGS sequence"/>
</dbReference>
<proteinExistence type="predicted"/>
<protein>
    <submittedName>
        <fullName evidence="1">Uncharacterized protein</fullName>
    </submittedName>
</protein>
<evidence type="ECO:0000313" key="2">
    <source>
        <dbReference type="Proteomes" id="UP000299102"/>
    </source>
</evidence>
<name>A0A4C2AJ71_EUMVA</name>
<keyword evidence="2" id="KW-1185">Reference proteome</keyword>